<proteinExistence type="predicted"/>
<dbReference type="CDD" id="cd17511">
    <property type="entry name" value="YbjN_AmyR-like"/>
    <property type="match status" value="1"/>
</dbReference>
<dbReference type="EMBL" id="CP023564">
    <property type="protein sequence ID" value="ATG55340.1"/>
    <property type="molecule type" value="Genomic_DNA"/>
</dbReference>
<protein>
    <submittedName>
        <fullName evidence="1">YbjN domain-containing protein</fullName>
    </submittedName>
</protein>
<dbReference type="KEGG" id="bgg:CFK41_11620"/>
<sequence length="163" mass="18362">MTAPNESPVQTGKGSADALAPLSLERVEESLSRHGYAFVEDEEHPEILRARFDDYRFQFMISGDEHGVLQTRGRWSHSVDVSRKVEMVKLCNEWNMNRIWPKVYVRRESEGLLGVYGELAADFRAGALDSQIDNGITCGLSTVIAFFHSLEERLGAELDDLDS</sequence>
<dbReference type="Proteomes" id="UP000217889">
    <property type="component" value="Chromosome"/>
</dbReference>
<dbReference type="RefSeq" id="WP_096799802.1">
    <property type="nucleotide sequence ID" value="NZ_CP023564.1"/>
</dbReference>
<name>A0A291GYQ6_9MICO</name>
<evidence type="ECO:0000313" key="1">
    <source>
        <dbReference type="EMBL" id="ATG55340.1"/>
    </source>
</evidence>
<accession>A0A291GYQ6</accession>
<gene>
    <name evidence="1" type="ORF">CFK41_11620</name>
</gene>
<evidence type="ECO:0000313" key="2">
    <source>
        <dbReference type="Proteomes" id="UP000217889"/>
    </source>
</evidence>
<dbReference type="AlphaFoldDB" id="A0A291GYQ6"/>
<organism evidence="1 2">
    <name type="scientific">Brachybacterium ginsengisoli</name>
    <dbReference type="NCBI Taxonomy" id="1331682"/>
    <lineage>
        <taxon>Bacteria</taxon>
        <taxon>Bacillati</taxon>
        <taxon>Actinomycetota</taxon>
        <taxon>Actinomycetes</taxon>
        <taxon>Micrococcales</taxon>
        <taxon>Dermabacteraceae</taxon>
        <taxon>Brachybacterium</taxon>
    </lineage>
</organism>
<reference evidence="1 2" key="1">
    <citation type="journal article" date="2014" name="Int. J. Syst. Evol. Microbiol.">
        <title>Brachybacterium ginsengisoli sp. nov., isolated from soil of a ginseng field.</title>
        <authorList>
            <person name="Hoang V.A."/>
            <person name="Kim Y.J."/>
            <person name="Nguyen N.L."/>
            <person name="Yang D.C."/>
        </authorList>
    </citation>
    <scope>NUCLEOTIDE SEQUENCE [LARGE SCALE GENOMIC DNA]</scope>
    <source>
        <strain evidence="1 2">DCY80</strain>
    </source>
</reference>
<keyword evidence="2" id="KW-1185">Reference proteome</keyword>
<dbReference type="Pfam" id="PF10722">
    <property type="entry name" value="YbjN"/>
    <property type="match status" value="1"/>
</dbReference>
<dbReference type="InterPro" id="IPR019660">
    <property type="entry name" value="Put_sensory_transdc_reg_YbjN"/>
</dbReference>